<feature type="compositionally biased region" description="Basic and acidic residues" evidence="1">
    <location>
        <begin position="122"/>
        <end position="142"/>
    </location>
</feature>
<sequence>MKEEWRQGERQPDIMEEESGETGQRRAAQPRRLGEREVALMLVSTIRVERVKIHAGDHGVIRAITLSPPALAPDQRYRSSLHEDKSHVTESSSSECRRRNRTHQRPRGPASNLEPNSPEEDVGGHERGMKKETGGGEQKGEASDGVNLPVCICHGSIIRRSVRDKLKTNEESAEAVSLPLIPVGNDISYLSLSELSALKFNDHIRAAHAELQQPPHHQGHDVRGLLLRGLLGKKTYLCNVEKEARKWRKNYVY</sequence>
<gene>
    <name evidence="2" type="ORF">PLEPLA_LOCUS31031</name>
</gene>
<name>A0A9N7V0U4_PLEPL</name>
<dbReference type="Proteomes" id="UP001153269">
    <property type="component" value="Unassembled WGS sequence"/>
</dbReference>
<organism evidence="2 3">
    <name type="scientific">Pleuronectes platessa</name>
    <name type="common">European plaice</name>
    <dbReference type="NCBI Taxonomy" id="8262"/>
    <lineage>
        <taxon>Eukaryota</taxon>
        <taxon>Metazoa</taxon>
        <taxon>Chordata</taxon>
        <taxon>Craniata</taxon>
        <taxon>Vertebrata</taxon>
        <taxon>Euteleostomi</taxon>
        <taxon>Actinopterygii</taxon>
        <taxon>Neopterygii</taxon>
        <taxon>Teleostei</taxon>
        <taxon>Neoteleostei</taxon>
        <taxon>Acanthomorphata</taxon>
        <taxon>Carangaria</taxon>
        <taxon>Pleuronectiformes</taxon>
        <taxon>Pleuronectoidei</taxon>
        <taxon>Pleuronectidae</taxon>
        <taxon>Pleuronectes</taxon>
    </lineage>
</organism>
<proteinExistence type="predicted"/>
<evidence type="ECO:0000256" key="1">
    <source>
        <dbReference type="SAM" id="MobiDB-lite"/>
    </source>
</evidence>
<reference evidence="2" key="1">
    <citation type="submission" date="2020-03" db="EMBL/GenBank/DDBJ databases">
        <authorList>
            <person name="Weist P."/>
        </authorList>
    </citation>
    <scope>NUCLEOTIDE SEQUENCE</scope>
</reference>
<feature type="region of interest" description="Disordered" evidence="1">
    <location>
        <begin position="75"/>
        <end position="143"/>
    </location>
</feature>
<evidence type="ECO:0000313" key="3">
    <source>
        <dbReference type="Proteomes" id="UP001153269"/>
    </source>
</evidence>
<feature type="compositionally biased region" description="Basic and acidic residues" evidence="1">
    <location>
        <begin position="75"/>
        <end position="88"/>
    </location>
</feature>
<accession>A0A9N7V0U4</accession>
<feature type="region of interest" description="Disordered" evidence="1">
    <location>
        <begin position="1"/>
        <end position="32"/>
    </location>
</feature>
<protein>
    <submittedName>
        <fullName evidence="2">Uncharacterized protein</fullName>
    </submittedName>
</protein>
<dbReference type="AlphaFoldDB" id="A0A9N7V0U4"/>
<feature type="compositionally biased region" description="Basic and acidic residues" evidence="1">
    <location>
        <begin position="1"/>
        <end position="13"/>
    </location>
</feature>
<keyword evidence="3" id="KW-1185">Reference proteome</keyword>
<comment type="caution">
    <text evidence="2">The sequence shown here is derived from an EMBL/GenBank/DDBJ whole genome shotgun (WGS) entry which is preliminary data.</text>
</comment>
<evidence type="ECO:0000313" key="2">
    <source>
        <dbReference type="EMBL" id="CAB1443315.1"/>
    </source>
</evidence>
<dbReference type="EMBL" id="CADEAL010003057">
    <property type="protein sequence ID" value="CAB1443315.1"/>
    <property type="molecule type" value="Genomic_DNA"/>
</dbReference>